<sequence>MEINDSGNMKIGITKMYEEISELIGLKDYKIVNPYNEKVDCDLLIISKGYKDKVKRLNPNSEIFEVKSATFRDLIETLEDIKKLKIGDENKINYSIKLLKYKEKKIKELAKNLLKDLNVEVNPITEFVKKIVEDLNLKISENGVLIVPDYFLKNQNYKNNKNNAKVIILKTHNYNLRLIERIEDRYLQIIQKLRDFHERTYQRRSK</sequence>
<name>A0A8D6PRV9_9EURY</name>
<dbReference type="KEGG" id="mesg:MLAUSG7_0275"/>
<dbReference type="Proteomes" id="UP000679213">
    <property type="component" value="Chromosome I"/>
</dbReference>
<keyword evidence="2" id="KW-1185">Reference proteome</keyword>
<protein>
    <recommendedName>
        <fullName evidence="3">Segregation and condensation protein B</fullName>
    </recommendedName>
</protein>
<accession>A0A8D6PRV9</accession>
<evidence type="ECO:0000313" key="1">
    <source>
        <dbReference type="EMBL" id="CAB3287556.1"/>
    </source>
</evidence>
<evidence type="ECO:0008006" key="3">
    <source>
        <dbReference type="Google" id="ProtNLM"/>
    </source>
</evidence>
<dbReference type="AlphaFoldDB" id="A0A8D6PRV9"/>
<reference evidence="1 2" key="1">
    <citation type="submission" date="2020-04" db="EMBL/GenBank/DDBJ databases">
        <authorList>
            <consortium name="Genoscope - CEA"/>
            <person name="William W."/>
        </authorList>
    </citation>
    <scope>NUCLEOTIDE SEQUENCE [LARGE SCALE GENOMIC DNA]</scope>
    <source>
        <strain evidence="1 2">SG7</strain>
    </source>
</reference>
<gene>
    <name evidence="1" type="ORF">MLAUSG7_0275</name>
</gene>
<organism evidence="1 2">
    <name type="scientific">Methanocaldococcus lauensis</name>
    <dbReference type="NCBI Taxonomy" id="2546128"/>
    <lineage>
        <taxon>Archaea</taxon>
        <taxon>Methanobacteriati</taxon>
        <taxon>Methanobacteriota</taxon>
        <taxon>Methanomada group</taxon>
        <taxon>Methanococci</taxon>
        <taxon>Methanococcales</taxon>
        <taxon>Methanocaldococcaceae</taxon>
        <taxon>Methanocaldococcus</taxon>
    </lineage>
</organism>
<evidence type="ECO:0000313" key="2">
    <source>
        <dbReference type="Proteomes" id="UP000679213"/>
    </source>
</evidence>
<dbReference type="EMBL" id="LR792632">
    <property type="protein sequence ID" value="CAB3287556.1"/>
    <property type="molecule type" value="Genomic_DNA"/>
</dbReference>
<proteinExistence type="predicted"/>